<sequence>MTSNTDLGGYAALSAKLAPLTEDDDLTLTPADFPAPLADHTSFGGLVIDTSFVRSIDWGGETDLPFEIVDQTFGFDALAEPEGFRRMGLWLMHFLLSGREWAGLELTHPTSRAQYFYARIRPPAPRDHKLKQAAAVSYSEYEYWPTEVWRHPFANAAMARVHRVAKPDRPLFAFGWSRDALKNQFDREKADQIILEATPEGIAAMACVLIDMAHPTLGREEINFEVPGIGFAGTQKRSIEARFWLPNSMAFYCDTLDQLVLPPTASQRQQQTEPDNSA</sequence>
<evidence type="ECO:0000313" key="2">
    <source>
        <dbReference type="Proteomes" id="UP001315686"/>
    </source>
</evidence>
<accession>A0AAP2G4C4</accession>
<dbReference type="EMBL" id="JADQAZ010000002">
    <property type="protein sequence ID" value="MBT0957748.1"/>
    <property type="molecule type" value="Genomic_DNA"/>
</dbReference>
<organism evidence="1 2">
    <name type="scientific">Harenicola maris</name>
    <dbReference type="NCBI Taxonomy" id="2841044"/>
    <lineage>
        <taxon>Bacteria</taxon>
        <taxon>Pseudomonadati</taxon>
        <taxon>Pseudomonadota</taxon>
        <taxon>Alphaproteobacteria</taxon>
        <taxon>Rhodobacterales</taxon>
        <taxon>Paracoccaceae</taxon>
        <taxon>Harenicola</taxon>
    </lineage>
</organism>
<keyword evidence="2" id="KW-1185">Reference proteome</keyword>
<comment type="caution">
    <text evidence="1">The sequence shown here is derived from an EMBL/GenBank/DDBJ whole genome shotgun (WGS) entry which is preliminary data.</text>
</comment>
<gene>
    <name evidence="1" type="ORF">IV417_10135</name>
</gene>
<protein>
    <submittedName>
        <fullName evidence="1">Uncharacterized protein</fullName>
    </submittedName>
</protein>
<dbReference type="RefSeq" id="WP_327793972.1">
    <property type="nucleotide sequence ID" value="NZ_JADQAZ010000002.1"/>
</dbReference>
<reference evidence="1 2" key="1">
    <citation type="journal article" date="2021" name="Arch. Microbiol.">
        <title>Harenicola maris gen. nov., sp. nov. isolated from the Sea of Japan shallow sediments.</title>
        <authorList>
            <person name="Romanenko L.A."/>
            <person name="Kurilenko V.V."/>
            <person name="Chernysheva N.Y."/>
            <person name="Tekutyeva L.A."/>
            <person name="Velansky P.V."/>
            <person name="Svetashev V.I."/>
            <person name="Isaeva M.P."/>
        </authorList>
    </citation>
    <scope>NUCLEOTIDE SEQUENCE [LARGE SCALE GENOMIC DNA]</scope>
    <source>
        <strain evidence="1 2">KMM 3653</strain>
    </source>
</reference>
<proteinExistence type="predicted"/>
<dbReference type="AlphaFoldDB" id="A0AAP2G4C4"/>
<name>A0AAP2G4C4_9RHOB</name>
<dbReference type="Proteomes" id="UP001315686">
    <property type="component" value="Unassembled WGS sequence"/>
</dbReference>
<evidence type="ECO:0000313" key="1">
    <source>
        <dbReference type="EMBL" id="MBT0957748.1"/>
    </source>
</evidence>